<dbReference type="SUPFAM" id="SSF56436">
    <property type="entry name" value="C-type lectin-like"/>
    <property type="match status" value="4"/>
</dbReference>
<dbReference type="SMART" id="SM00034">
    <property type="entry name" value="CLECT"/>
    <property type="match status" value="4"/>
</dbReference>
<keyword evidence="6" id="KW-1185">Reference proteome</keyword>
<dbReference type="InterPro" id="IPR016187">
    <property type="entry name" value="CTDL_fold"/>
</dbReference>
<feature type="domain" description="C-type lectin" evidence="4">
    <location>
        <begin position="313"/>
        <end position="431"/>
    </location>
</feature>
<dbReference type="PROSITE" id="PS01180">
    <property type="entry name" value="CUB"/>
    <property type="match status" value="2"/>
</dbReference>
<dbReference type="Proteomes" id="UP000677054">
    <property type="component" value="Unassembled WGS sequence"/>
</dbReference>
<dbReference type="InterPro" id="IPR050111">
    <property type="entry name" value="C-type_lectin/snaclec_domain"/>
</dbReference>
<dbReference type="InterPro" id="IPR016186">
    <property type="entry name" value="C-type_lectin-like/link_sf"/>
</dbReference>
<name>A0A7R8X767_9CRUS</name>
<evidence type="ECO:0000256" key="1">
    <source>
        <dbReference type="ARBA" id="ARBA00023157"/>
    </source>
</evidence>
<organism evidence="5">
    <name type="scientific">Darwinula stevensoni</name>
    <dbReference type="NCBI Taxonomy" id="69355"/>
    <lineage>
        <taxon>Eukaryota</taxon>
        <taxon>Metazoa</taxon>
        <taxon>Ecdysozoa</taxon>
        <taxon>Arthropoda</taxon>
        <taxon>Crustacea</taxon>
        <taxon>Oligostraca</taxon>
        <taxon>Ostracoda</taxon>
        <taxon>Podocopa</taxon>
        <taxon>Podocopida</taxon>
        <taxon>Darwinulocopina</taxon>
        <taxon>Darwinuloidea</taxon>
        <taxon>Darwinulidae</taxon>
        <taxon>Darwinula</taxon>
    </lineage>
</organism>
<dbReference type="FunFam" id="2.60.120.290:FF:000005">
    <property type="entry name" value="Procollagen C-endopeptidase enhancer 1"/>
    <property type="match status" value="2"/>
</dbReference>
<feature type="domain" description="C-type lectin" evidence="4">
    <location>
        <begin position="179"/>
        <end position="296"/>
    </location>
</feature>
<evidence type="ECO:0000313" key="5">
    <source>
        <dbReference type="EMBL" id="CAD7245258.1"/>
    </source>
</evidence>
<dbReference type="CDD" id="cd00037">
    <property type="entry name" value="CLECT"/>
    <property type="match status" value="3"/>
</dbReference>
<keyword evidence="1" id="KW-1015">Disulfide bond</keyword>
<dbReference type="OrthoDB" id="6133475at2759"/>
<protein>
    <submittedName>
        <fullName evidence="5">Uncharacterized protein</fullName>
    </submittedName>
</protein>
<evidence type="ECO:0000256" key="2">
    <source>
        <dbReference type="PROSITE-ProRule" id="PRU00059"/>
    </source>
</evidence>
<dbReference type="AlphaFoldDB" id="A0A7R8X767"/>
<feature type="domain" description="C-type lectin" evidence="4">
    <location>
        <begin position="773"/>
        <end position="876"/>
    </location>
</feature>
<dbReference type="PANTHER" id="PTHR22803">
    <property type="entry name" value="MANNOSE, PHOSPHOLIPASE, LECTIN RECEPTOR RELATED"/>
    <property type="match status" value="1"/>
</dbReference>
<dbReference type="Pfam" id="PF00431">
    <property type="entry name" value="CUB"/>
    <property type="match status" value="2"/>
</dbReference>
<dbReference type="EMBL" id="CAJPEV010000817">
    <property type="protein sequence ID" value="CAG0888805.1"/>
    <property type="molecule type" value="Genomic_DNA"/>
</dbReference>
<comment type="caution">
    <text evidence="2">Lacks conserved residue(s) required for the propagation of feature annotation.</text>
</comment>
<dbReference type="PROSITE" id="PS50041">
    <property type="entry name" value="C_TYPE_LECTIN_2"/>
    <property type="match status" value="4"/>
</dbReference>
<dbReference type="InterPro" id="IPR001304">
    <property type="entry name" value="C-type_lectin-like"/>
</dbReference>
<gene>
    <name evidence="5" type="ORF">DSTB1V02_LOCUS5132</name>
</gene>
<dbReference type="EMBL" id="LR900334">
    <property type="protein sequence ID" value="CAD7245258.1"/>
    <property type="molecule type" value="Genomic_DNA"/>
</dbReference>
<accession>A0A7R8X767</accession>
<dbReference type="InterPro" id="IPR000859">
    <property type="entry name" value="CUB_dom"/>
</dbReference>
<evidence type="ECO:0000259" key="4">
    <source>
        <dbReference type="PROSITE" id="PS50041"/>
    </source>
</evidence>
<dbReference type="Gene3D" id="2.60.120.290">
    <property type="entry name" value="Spermadhesin, CUB domain"/>
    <property type="match status" value="2"/>
</dbReference>
<feature type="domain" description="CUB" evidence="3">
    <location>
        <begin position="54"/>
        <end position="164"/>
    </location>
</feature>
<dbReference type="Gene3D" id="3.10.100.10">
    <property type="entry name" value="Mannose-Binding Protein A, subunit A"/>
    <property type="match status" value="4"/>
</dbReference>
<evidence type="ECO:0000259" key="3">
    <source>
        <dbReference type="PROSITE" id="PS01180"/>
    </source>
</evidence>
<sequence length="878" mass="99520">MQGRNQKSLSGGVFVTIFQAREMTKWLRKMESIKLASLFSVLSCLMDASLCQNCGETFTASCGEIKSPGYPDSYPPFSNCHWEIQADEDQNILIMFYEFHLEYTEECFFGDYLTITGNNGDPIIFCGETTPYTIESSGNSLSINFISNADDNQGYRFHLLYTAIPSSNSSRCEDGWEEFGSHCYYFSDEEANFTDAKAACEARGALLTSIHSREEQLFIQEHVKTPTAWIGAEPRGCQDYNPYCFDFIDGTPNDYQNMWLGGHLVGFCSASECGIILVPDLWANRDCSDTKPVICESTKQFSVDWPCYSPEICFHISKESFSFDEASSYCQHFRGANILFSIGSSEGIQTDLAITFEKPLYFQHPLPEWSEFWVGLRRGVLGDWKWADGSPFDLDRWEEGYPTDDGGECAVITTSSWDDALKSNFASYVCKKLPEGNSTWISAKAAWNLRLTPEIGDRETGVLRLPHLILSASVPYSQRRTDMKSHYTVPFCPLIVTPFCPTSTVYDYDSAKQKMKCDEVLTGPIGEVQSPGYPDSYPPNTRCHWLIQAPPTRKIILNLNDFNLEDSADCFSGDYLTVTDPKGKSNVFCGQEHPQSIESVGNVLYVDFTTDDDDQNGFRFSFTYRTVSVCEEGWEEFGSHCYFFSEEEMGFNDARDDCEARNANLTSIHSDEEQMFIQERCHSPTVWIGAIPTGCQWNDPFCYHFIDGTPNDYHKMWQGTFLVGSCTGLQCAIALVPDLWRNRDCSEKRPVICEVSTKERSDDWICITPYSICFHLSNESFSFDDARSYCRQFAPADILYSVGNDQDLQGLLAFALEGPWHFEHPLPKWSEFWVGLRREVSGDWAWVNGYPFNEDRWEEGFPTDDGGDCAVMTTSGSD</sequence>
<dbReference type="SUPFAM" id="SSF49854">
    <property type="entry name" value="Spermadhesin, CUB domain"/>
    <property type="match status" value="2"/>
</dbReference>
<dbReference type="CDD" id="cd00041">
    <property type="entry name" value="CUB"/>
    <property type="match status" value="2"/>
</dbReference>
<dbReference type="Pfam" id="PF00059">
    <property type="entry name" value="Lectin_C"/>
    <property type="match status" value="4"/>
</dbReference>
<dbReference type="InterPro" id="IPR018378">
    <property type="entry name" value="C-type_lectin_CS"/>
</dbReference>
<feature type="domain" description="CUB" evidence="3">
    <location>
        <begin position="517"/>
        <end position="627"/>
    </location>
</feature>
<proteinExistence type="predicted"/>
<dbReference type="SMART" id="SM00042">
    <property type="entry name" value="CUB"/>
    <property type="match status" value="2"/>
</dbReference>
<evidence type="ECO:0000313" key="6">
    <source>
        <dbReference type="Proteomes" id="UP000677054"/>
    </source>
</evidence>
<reference evidence="5" key="1">
    <citation type="submission" date="2020-11" db="EMBL/GenBank/DDBJ databases">
        <authorList>
            <person name="Tran Van P."/>
        </authorList>
    </citation>
    <scope>NUCLEOTIDE SEQUENCE</scope>
</reference>
<dbReference type="InterPro" id="IPR035914">
    <property type="entry name" value="Sperma_CUB_dom_sf"/>
</dbReference>
<dbReference type="PROSITE" id="PS00615">
    <property type="entry name" value="C_TYPE_LECTIN_1"/>
    <property type="match status" value="1"/>
</dbReference>
<feature type="domain" description="C-type lectin" evidence="4">
    <location>
        <begin position="637"/>
        <end position="754"/>
    </location>
</feature>